<dbReference type="RefSeq" id="WP_136840239.1">
    <property type="nucleotide sequence ID" value="NZ_SWBR01000002.1"/>
</dbReference>
<proteinExistence type="predicted"/>
<evidence type="ECO:0000313" key="1">
    <source>
        <dbReference type="EMBL" id="TKC10419.1"/>
    </source>
</evidence>
<gene>
    <name evidence="1" type="ORF">FA048_09525</name>
</gene>
<keyword evidence="2" id="KW-1185">Reference proteome</keyword>
<dbReference type="AlphaFoldDB" id="A0A4U1CW01"/>
<reference evidence="1 2" key="1">
    <citation type="submission" date="2019-04" db="EMBL/GenBank/DDBJ databases">
        <title>Pedobacter sp. RP-3-22 sp. nov., isolated from Arctic soil.</title>
        <authorList>
            <person name="Dahal R.H."/>
            <person name="Kim D.-U."/>
        </authorList>
    </citation>
    <scope>NUCLEOTIDE SEQUENCE [LARGE SCALE GENOMIC DNA]</scope>
    <source>
        <strain evidence="1 2">RP-3-22</strain>
    </source>
</reference>
<name>A0A4U1CW01_9SPHI</name>
<organism evidence="1 2">
    <name type="scientific">Pedobacter polaris</name>
    <dbReference type="NCBI Taxonomy" id="2571273"/>
    <lineage>
        <taxon>Bacteria</taxon>
        <taxon>Pseudomonadati</taxon>
        <taxon>Bacteroidota</taxon>
        <taxon>Sphingobacteriia</taxon>
        <taxon>Sphingobacteriales</taxon>
        <taxon>Sphingobacteriaceae</taxon>
        <taxon>Pedobacter</taxon>
    </lineage>
</organism>
<dbReference type="OrthoDB" id="767966at2"/>
<dbReference type="EMBL" id="SWBR01000002">
    <property type="protein sequence ID" value="TKC10419.1"/>
    <property type="molecule type" value="Genomic_DNA"/>
</dbReference>
<evidence type="ECO:0000313" key="2">
    <source>
        <dbReference type="Proteomes" id="UP000309488"/>
    </source>
</evidence>
<comment type="caution">
    <text evidence="1">The sequence shown here is derived from an EMBL/GenBank/DDBJ whole genome shotgun (WGS) entry which is preliminary data.</text>
</comment>
<dbReference type="Proteomes" id="UP000309488">
    <property type="component" value="Unassembled WGS sequence"/>
</dbReference>
<sequence length="397" mass="46298">MKDNIFNLNETKFLDDIQGFFSTSALNDHLLFIDYWMELLLGGKPRKKRINLSNLYFFYEKMVILFESCHELLQLPQELPLLENKAKVETTFLITEKQTLSYFPYQLKVQELINPFKAIKAVFKKHDLHFYLQILKKWIAVGLNTGSIIENTTFIVPLYGNAKKLIAACWLIHERIVSKNSFRIPTYQNPLLNFALTEPFLFEPKVAANPFSMIESFFSFTNLSGYRQELQKWYTAAITENLRYENPNDLFFIYNQYLLLIQAGYFIVTNNLTYKPKPNQNNQQVFGQWLLKIRDDHIENGELTLSDESPHLLALNYRTNPLAYCKEQLTLPNIIKLRLGLKEWLEAGLSNNVDINGITPEYAFEQYLTLQKITEAFYIIITAIPNAEVLTVATHEA</sequence>
<protein>
    <submittedName>
        <fullName evidence="1">Uncharacterized protein</fullName>
    </submittedName>
</protein>
<accession>A0A4U1CW01</accession>